<gene>
    <name evidence="2" type="ordered locus">Acid_0764</name>
</gene>
<reference evidence="2" key="1">
    <citation type="submission" date="2006-10" db="EMBL/GenBank/DDBJ databases">
        <title>Complete sequence of Solibacter usitatus Ellin6076.</title>
        <authorList>
            <consortium name="US DOE Joint Genome Institute"/>
            <person name="Copeland A."/>
            <person name="Lucas S."/>
            <person name="Lapidus A."/>
            <person name="Barry K."/>
            <person name="Detter J.C."/>
            <person name="Glavina del Rio T."/>
            <person name="Hammon N."/>
            <person name="Israni S."/>
            <person name="Dalin E."/>
            <person name="Tice H."/>
            <person name="Pitluck S."/>
            <person name="Thompson L.S."/>
            <person name="Brettin T."/>
            <person name="Bruce D."/>
            <person name="Han C."/>
            <person name="Tapia R."/>
            <person name="Gilna P."/>
            <person name="Schmutz J."/>
            <person name="Larimer F."/>
            <person name="Land M."/>
            <person name="Hauser L."/>
            <person name="Kyrpides N."/>
            <person name="Mikhailova N."/>
            <person name="Janssen P.H."/>
            <person name="Kuske C.R."/>
            <person name="Richardson P."/>
        </authorList>
    </citation>
    <scope>NUCLEOTIDE SEQUENCE</scope>
    <source>
        <strain evidence="2">Ellin6076</strain>
    </source>
</reference>
<keyword evidence="1" id="KW-0812">Transmembrane</keyword>
<name>Q02B03_SOLUE</name>
<dbReference type="EMBL" id="CP000473">
    <property type="protein sequence ID" value="ABJ81763.1"/>
    <property type="molecule type" value="Genomic_DNA"/>
</dbReference>
<feature type="transmembrane region" description="Helical" evidence="1">
    <location>
        <begin position="7"/>
        <end position="26"/>
    </location>
</feature>
<keyword evidence="1" id="KW-1133">Transmembrane helix</keyword>
<accession>Q02B03</accession>
<keyword evidence="1" id="KW-0472">Membrane</keyword>
<protein>
    <recommendedName>
        <fullName evidence="3">AtpZ/AtpI family protein</fullName>
    </recommendedName>
</protein>
<evidence type="ECO:0000313" key="2">
    <source>
        <dbReference type="EMBL" id="ABJ81763.1"/>
    </source>
</evidence>
<evidence type="ECO:0008006" key="3">
    <source>
        <dbReference type="Google" id="ProtNLM"/>
    </source>
</evidence>
<dbReference type="InterPro" id="IPR032820">
    <property type="entry name" value="ATPase_put"/>
</dbReference>
<dbReference type="InParanoid" id="Q02B03"/>
<proteinExistence type="predicted"/>
<dbReference type="KEGG" id="sus:Acid_0764"/>
<feature type="transmembrane region" description="Helical" evidence="1">
    <location>
        <begin position="32"/>
        <end position="52"/>
    </location>
</feature>
<dbReference type="eggNOG" id="COG5336">
    <property type="taxonomic scope" value="Bacteria"/>
</dbReference>
<organism evidence="2">
    <name type="scientific">Solibacter usitatus (strain Ellin6076)</name>
    <dbReference type="NCBI Taxonomy" id="234267"/>
    <lineage>
        <taxon>Bacteria</taxon>
        <taxon>Pseudomonadati</taxon>
        <taxon>Acidobacteriota</taxon>
        <taxon>Terriglobia</taxon>
        <taxon>Bryobacterales</taxon>
        <taxon>Solibacteraceae</taxon>
        <taxon>Candidatus Solibacter</taxon>
    </lineage>
</organism>
<evidence type="ECO:0000256" key="1">
    <source>
        <dbReference type="SAM" id="Phobius"/>
    </source>
</evidence>
<dbReference type="AlphaFoldDB" id="Q02B03"/>
<dbReference type="Pfam" id="PF09527">
    <property type="entry name" value="ATPase_gene1"/>
    <property type="match status" value="1"/>
</dbReference>
<dbReference type="HOGENOM" id="CLU_137927_6_2_0"/>
<dbReference type="STRING" id="234267.Acid_0764"/>
<sequence length="65" mass="7387">MVAEYTTLAFVLPVSAFVGYLLGYLLDKEFETGWMYIAGLILGIVAGFVQLLRQLRRDTRDDENL</sequence>